<keyword evidence="4" id="KW-0964">Secreted</keyword>
<keyword evidence="3 5" id="KW-0732">Signal</keyword>
<organism evidence="7 8">
    <name type="scientific">Diaphorina citri</name>
    <name type="common">Asian citrus psyllid</name>
    <dbReference type="NCBI Taxonomy" id="121845"/>
    <lineage>
        <taxon>Eukaryota</taxon>
        <taxon>Metazoa</taxon>
        <taxon>Ecdysozoa</taxon>
        <taxon>Arthropoda</taxon>
        <taxon>Hexapoda</taxon>
        <taxon>Insecta</taxon>
        <taxon>Pterygota</taxon>
        <taxon>Neoptera</taxon>
        <taxon>Paraneoptera</taxon>
        <taxon>Hemiptera</taxon>
        <taxon>Sternorrhyncha</taxon>
        <taxon>Psylloidea</taxon>
        <taxon>Psyllidae</taxon>
        <taxon>Diaphorininae</taxon>
        <taxon>Diaphorina</taxon>
    </lineage>
</organism>
<evidence type="ECO:0000256" key="4">
    <source>
        <dbReference type="RuleBase" id="RU000406"/>
    </source>
</evidence>
<evidence type="ECO:0000313" key="8">
    <source>
        <dbReference type="RefSeq" id="XP_008485033.1"/>
    </source>
</evidence>
<dbReference type="KEGG" id="dci:103521704"/>
<dbReference type="InterPro" id="IPR022353">
    <property type="entry name" value="Insulin_CS"/>
</dbReference>
<evidence type="ECO:0000256" key="3">
    <source>
        <dbReference type="ARBA" id="ARBA00022729"/>
    </source>
</evidence>
<evidence type="ECO:0000256" key="5">
    <source>
        <dbReference type="SAM" id="SignalP"/>
    </source>
</evidence>
<feature type="signal peptide" evidence="5">
    <location>
        <begin position="1"/>
        <end position="23"/>
    </location>
</feature>
<dbReference type="InterPro" id="IPR036438">
    <property type="entry name" value="Insulin-like_sf"/>
</dbReference>
<dbReference type="SMART" id="SM00078">
    <property type="entry name" value="IlGF"/>
    <property type="match status" value="1"/>
</dbReference>
<evidence type="ECO:0000256" key="1">
    <source>
        <dbReference type="ARBA" id="ARBA00009034"/>
    </source>
</evidence>
<evidence type="ECO:0000313" key="7">
    <source>
        <dbReference type="Proteomes" id="UP000079169"/>
    </source>
</evidence>
<evidence type="ECO:0000256" key="2">
    <source>
        <dbReference type="ARBA" id="ARBA00022685"/>
    </source>
</evidence>
<proteinExistence type="inferred from homology"/>
<comment type="subcellular location">
    <subcellularLocation>
        <location evidence="4">Secreted</location>
    </subcellularLocation>
</comment>
<protein>
    <submittedName>
        <fullName evidence="8">Uncharacterized protein LOC103521704</fullName>
    </submittedName>
</protein>
<dbReference type="GO" id="GO:0005179">
    <property type="term" value="F:hormone activity"/>
    <property type="evidence" value="ECO:0007669"/>
    <property type="project" value="InterPro"/>
</dbReference>
<sequence>MYGTARLSLACFLILVTISEVMLRNSTPRPNVSKTMSVQVCGESLNQVLKLVCDGVYRRRRSISSPSDFALMEPNSLASSASFSLESDEIDELIALFGEDLPVEDYAPLAFLLRENALYFPDSDIPIGFGPGAHSNGGMMYESRGYESARPSGGSAYYGGALPFAALSTGNSPYYGGALSTGGFQRYLRLRRNNKNFQSGIHHECCLRKCTYATLRTYCGESRPRTGKAVAVAA</sequence>
<name>A0A1S3DNK7_DIACI</name>
<dbReference type="RefSeq" id="XP_008485033.1">
    <property type="nucleotide sequence ID" value="XM_008486811.3"/>
</dbReference>
<dbReference type="GeneID" id="103521704"/>
<comment type="similarity">
    <text evidence="1 4">Belongs to the insulin family.</text>
</comment>
<gene>
    <name evidence="8" type="primary">LOC103521704</name>
</gene>
<dbReference type="AlphaFoldDB" id="A0A1S3DNK7"/>
<dbReference type="SUPFAM" id="SSF56994">
    <property type="entry name" value="Insulin-like"/>
    <property type="match status" value="1"/>
</dbReference>
<keyword evidence="2" id="KW-0165">Cleavage on pair of basic residues</keyword>
<reference evidence="8" key="1">
    <citation type="submission" date="2025-08" db="UniProtKB">
        <authorList>
            <consortium name="RefSeq"/>
        </authorList>
    </citation>
    <scope>IDENTIFICATION</scope>
</reference>
<dbReference type="Gene3D" id="1.10.100.10">
    <property type="entry name" value="Insulin-like"/>
    <property type="match status" value="1"/>
</dbReference>
<dbReference type="InterPro" id="IPR016179">
    <property type="entry name" value="Insulin-like"/>
</dbReference>
<keyword evidence="7" id="KW-1185">Reference proteome</keyword>
<accession>A0A1S3DNK7</accession>
<evidence type="ECO:0000259" key="6">
    <source>
        <dbReference type="SMART" id="SM00078"/>
    </source>
</evidence>
<dbReference type="GO" id="GO:0005576">
    <property type="term" value="C:extracellular region"/>
    <property type="evidence" value="ECO:0007669"/>
    <property type="project" value="UniProtKB-SubCell"/>
</dbReference>
<dbReference type="Pfam" id="PF00049">
    <property type="entry name" value="Insulin"/>
    <property type="match status" value="1"/>
</dbReference>
<feature type="domain" description="Insulin-like" evidence="6">
    <location>
        <begin position="38"/>
        <end position="219"/>
    </location>
</feature>
<feature type="chain" id="PRO_5010186153" evidence="5">
    <location>
        <begin position="24"/>
        <end position="234"/>
    </location>
</feature>
<dbReference type="Proteomes" id="UP000079169">
    <property type="component" value="Unplaced"/>
</dbReference>
<dbReference type="PaxDb" id="121845-A0A1S3DNK7"/>
<dbReference type="PROSITE" id="PS00262">
    <property type="entry name" value="INSULIN"/>
    <property type="match status" value="1"/>
</dbReference>